<comment type="caution">
    <text evidence="1">The sequence shown here is derived from an EMBL/GenBank/DDBJ whole genome shotgun (WGS) entry which is preliminary data.</text>
</comment>
<accession>A0A1F5MKH4</accession>
<gene>
    <name evidence="1" type="ORF">A3B49_03280</name>
</gene>
<organism evidence="1 2">
    <name type="scientific">Candidatus Daviesbacteria bacterium RIFCSPLOWO2_01_FULL_40_24</name>
    <dbReference type="NCBI Taxonomy" id="1797787"/>
    <lineage>
        <taxon>Bacteria</taxon>
        <taxon>Candidatus Daviesiibacteriota</taxon>
    </lineage>
</organism>
<sequence>MENIDGLYATVSHRFDPEVHLSDSDLTPSEKHLIFAMRSNGFFRTKNNSWLFNHGAAVSLESEFLSQRTSFFGPGGSDHGFFSTFDDDNNEVDPQPFLSAFTQDAVIKVIDKYRGRDEDIASKIAFILGGLVRYQSSRFSTPPKNDWVQFASKMTNLGQEYSAMAIVSSMAMYVISGGSIEPSDRFKRDVFFMAEAVEQDPVDPLVTTDLGLSQTLRLKSFINRLNHQPADKFPDIEPLIEPFRNFPTVGAEFHFPVNAPEENSYFWERLALLNMSQYQEGSQIQLSRDDRGVIEVRMNPSIYPVTIANWRRMMYLLPELKRTYFTTTLNRSAKTEDFNWCVESDSNLVKKLKSIGLLCYAGLYEDIPEKRKIEEIQFGTVYLGQTVRMVDGIFSLSGNWGKNYFRAGSGEYGQLGIYAGFGELLPYLTYYSSMVLANPDVLKDFNKNFWEQIKSLRDALSLSPEDRRDIFGGIQENIQKFKRLHTAHVAGQEIMTQLNS</sequence>
<name>A0A1F5MKH4_9BACT</name>
<proteinExistence type="predicted"/>
<evidence type="ECO:0000313" key="1">
    <source>
        <dbReference type="EMBL" id="OGE65853.1"/>
    </source>
</evidence>
<dbReference type="EMBL" id="MFDO01000004">
    <property type="protein sequence ID" value="OGE65853.1"/>
    <property type="molecule type" value="Genomic_DNA"/>
</dbReference>
<reference evidence="1 2" key="1">
    <citation type="journal article" date="2016" name="Nat. Commun.">
        <title>Thousands of microbial genomes shed light on interconnected biogeochemical processes in an aquifer system.</title>
        <authorList>
            <person name="Anantharaman K."/>
            <person name="Brown C.T."/>
            <person name="Hug L.A."/>
            <person name="Sharon I."/>
            <person name="Castelle C.J."/>
            <person name="Probst A.J."/>
            <person name="Thomas B.C."/>
            <person name="Singh A."/>
            <person name="Wilkins M.J."/>
            <person name="Karaoz U."/>
            <person name="Brodie E.L."/>
            <person name="Williams K.H."/>
            <person name="Hubbard S.S."/>
            <person name="Banfield J.F."/>
        </authorList>
    </citation>
    <scope>NUCLEOTIDE SEQUENCE [LARGE SCALE GENOMIC DNA]</scope>
</reference>
<dbReference type="AlphaFoldDB" id="A0A1F5MKH4"/>
<protein>
    <submittedName>
        <fullName evidence="1">Uncharacterized protein</fullName>
    </submittedName>
</protein>
<dbReference type="Proteomes" id="UP000178017">
    <property type="component" value="Unassembled WGS sequence"/>
</dbReference>
<evidence type="ECO:0000313" key="2">
    <source>
        <dbReference type="Proteomes" id="UP000178017"/>
    </source>
</evidence>